<dbReference type="SUPFAM" id="SSF54909">
    <property type="entry name" value="Dimeric alpha+beta barrel"/>
    <property type="match status" value="2"/>
</dbReference>
<comment type="subunit">
    <text evidence="1">Homodimer.</text>
</comment>
<accession>A0A6P4A756</accession>
<dbReference type="FunCoup" id="A0A6P4A756">
    <property type="interactions" value="1191"/>
</dbReference>
<dbReference type="KEGG" id="zju:107424135"/>
<dbReference type="RefSeq" id="XP_015889360.3">
    <property type="nucleotide sequence ID" value="XM_016033874.4"/>
</dbReference>
<dbReference type="InParanoid" id="A0A6P4A756"/>
<dbReference type="Proteomes" id="UP001652623">
    <property type="component" value="Chromosome 7"/>
</dbReference>
<evidence type="ECO:0000259" key="2">
    <source>
        <dbReference type="PROSITE" id="PS51502"/>
    </source>
</evidence>
<dbReference type="AlphaFoldDB" id="A0A6P4A756"/>
<keyword evidence="3" id="KW-1185">Reference proteome</keyword>
<protein>
    <submittedName>
        <fullName evidence="4">Stress-response A/B barrel domain-containing protein UP3</fullName>
    </submittedName>
</protein>
<name>A0A6P4A756_ZIZJJ</name>
<proteinExistence type="predicted"/>
<dbReference type="PANTHER" id="PTHR33178:SF3">
    <property type="entry name" value="STRESS-RESPONSE A_B BARREL DOMAIN-CONTAINING PROTEIN UP3"/>
    <property type="match status" value="1"/>
</dbReference>
<dbReference type="PANTHER" id="PTHR33178">
    <property type="match status" value="1"/>
</dbReference>
<dbReference type="InterPro" id="IPR044662">
    <property type="entry name" value="HS1/DABB1-like"/>
</dbReference>
<dbReference type="GeneID" id="107424135"/>
<evidence type="ECO:0000313" key="4">
    <source>
        <dbReference type="RefSeq" id="XP_015889360.3"/>
    </source>
</evidence>
<organism evidence="3 4">
    <name type="scientific">Ziziphus jujuba</name>
    <name type="common">Chinese jujube</name>
    <name type="synonym">Ziziphus sativa</name>
    <dbReference type="NCBI Taxonomy" id="326968"/>
    <lineage>
        <taxon>Eukaryota</taxon>
        <taxon>Viridiplantae</taxon>
        <taxon>Streptophyta</taxon>
        <taxon>Embryophyta</taxon>
        <taxon>Tracheophyta</taxon>
        <taxon>Spermatophyta</taxon>
        <taxon>Magnoliopsida</taxon>
        <taxon>eudicotyledons</taxon>
        <taxon>Gunneridae</taxon>
        <taxon>Pentapetalae</taxon>
        <taxon>rosids</taxon>
        <taxon>fabids</taxon>
        <taxon>Rosales</taxon>
        <taxon>Rhamnaceae</taxon>
        <taxon>Paliureae</taxon>
        <taxon>Ziziphus</taxon>
    </lineage>
</organism>
<dbReference type="Pfam" id="PF07876">
    <property type="entry name" value="Dabb"/>
    <property type="match status" value="2"/>
</dbReference>
<sequence length="272" mass="29631">MSLCVRARTFFPNPFSRPFPSAKRSLILKPTRSFKPHSLNSFSSSSFSAKIMSSTQTIEHVVLFKVKDGTDPSKVNAMVSGLSGLISLDQVLHLTAGPLLRTRSSSLQFTHILHSRYSSKEDLSAYSQHPNHLSVVKESVLPIVEDIMAVDWVAEDLNGPLSPQPGSALRVTFLKLKENVDDGAKSEIVGVIKAIRDSFGQINQISVGENFSPARAKGYSIASLAVFPGLGDLEAVDSNQELVNLHKDKVRDRLESVVVVDYVVPTSQSASL</sequence>
<dbReference type="Gene3D" id="3.30.70.100">
    <property type="match status" value="2"/>
</dbReference>
<dbReference type="SMART" id="SM00886">
    <property type="entry name" value="Dabb"/>
    <property type="match status" value="2"/>
</dbReference>
<evidence type="ECO:0000256" key="1">
    <source>
        <dbReference type="ARBA" id="ARBA00011738"/>
    </source>
</evidence>
<feature type="domain" description="Stress-response A/B barrel" evidence="2">
    <location>
        <begin position="58"/>
        <end position="152"/>
    </location>
</feature>
<feature type="domain" description="Stress-response A/B barrel" evidence="2">
    <location>
        <begin position="168"/>
        <end position="262"/>
    </location>
</feature>
<dbReference type="InterPro" id="IPR013097">
    <property type="entry name" value="Dabb"/>
</dbReference>
<gene>
    <name evidence="4" type="primary">LOC107424135</name>
</gene>
<reference evidence="4" key="1">
    <citation type="submission" date="2025-08" db="UniProtKB">
        <authorList>
            <consortium name="RefSeq"/>
        </authorList>
    </citation>
    <scope>IDENTIFICATION</scope>
    <source>
        <tissue evidence="4">Seedling</tissue>
    </source>
</reference>
<dbReference type="InterPro" id="IPR011008">
    <property type="entry name" value="Dimeric_a/b-barrel"/>
</dbReference>
<dbReference type="PROSITE" id="PS51502">
    <property type="entry name" value="S_R_A_B_BARREL"/>
    <property type="match status" value="2"/>
</dbReference>
<evidence type="ECO:0000313" key="3">
    <source>
        <dbReference type="Proteomes" id="UP001652623"/>
    </source>
</evidence>